<name>A0A1G2PDA9_9BACT</name>
<gene>
    <name evidence="3" type="ORF">A2541_02770</name>
</gene>
<accession>A0A1G2PDA9</accession>
<evidence type="ECO:0000256" key="1">
    <source>
        <dbReference type="SAM" id="Coils"/>
    </source>
</evidence>
<feature type="coiled-coil region" evidence="1">
    <location>
        <begin position="380"/>
        <end position="407"/>
    </location>
</feature>
<feature type="coiled-coil region" evidence="1">
    <location>
        <begin position="283"/>
        <end position="316"/>
    </location>
</feature>
<dbReference type="STRING" id="1802338.A2541_02770"/>
<reference evidence="3 4" key="1">
    <citation type="journal article" date="2016" name="Nat. Commun.">
        <title>Thousands of microbial genomes shed light on interconnected biogeochemical processes in an aquifer system.</title>
        <authorList>
            <person name="Anantharaman K."/>
            <person name="Brown C.T."/>
            <person name="Hug L.A."/>
            <person name="Sharon I."/>
            <person name="Castelle C.J."/>
            <person name="Probst A.J."/>
            <person name="Thomas B.C."/>
            <person name="Singh A."/>
            <person name="Wilkins M.J."/>
            <person name="Karaoz U."/>
            <person name="Brodie E.L."/>
            <person name="Williams K.H."/>
            <person name="Hubbard S.S."/>
            <person name="Banfield J.F."/>
        </authorList>
    </citation>
    <scope>NUCLEOTIDE SEQUENCE [LARGE SCALE GENOMIC DNA]</scope>
</reference>
<comment type="caution">
    <text evidence="3">The sequence shown here is derived from an EMBL/GenBank/DDBJ whole genome shotgun (WGS) entry which is preliminary data.</text>
</comment>
<keyword evidence="1" id="KW-0175">Coiled coil</keyword>
<evidence type="ECO:0000256" key="2">
    <source>
        <dbReference type="SAM" id="MobiDB-lite"/>
    </source>
</evidence>
<evidence type="ECO:0000313" key="3">
    <source>
        <dbReference type="EMBL" id="OHA46330.1"/>
    </source>
</evidence>
<dbReference type="AlphaFoldDB" id="A0A1G2PDA9"/>
<organism evidence="3 4">
    <name type="scientific">Candidatus Taylorbacteria bacterium RIFOXYD2_FULL_36_9</name>
    <dbReference type="NCBI Taxonomy" id="1802338"/>
    <lineage>
        <taxon>Bacteria</taxon>
        <taxon>Candidatus Tayloriibacteriota</taxon>
    </lineage>
</organism>
<proteinExistence type="predicted"/>
<evidence type="ECO:0000313" key="4">
    <source>
        <dbReference type="Proteomes" id="UP000176965"/>
    </source>
</evidence>
<sequence length="494" mass="57663">MSDFEKLKSDAFKEERESQEEKGKELAEKVKGVSDAKKKLVKDDSSARSVLENFKGAKDQMKSLKGEFERILEDSTVRTYLKKRGIETLEDYTRAKDGEEDGLAKKHTEAKEALTALREKLRTEVRVRAQAKDELLDELQENDPKVKNRTFKGLTQEANSQVENISKEEISKLISELLVGRKEVIRDFLVQFFEKKQTQTLPTIVSKEIIIRFSEFGPGYFFEVKREFLAGMDELVHEAVNEWWDHLDSAAKVEISNNLMDKTRGPVETIRKIITDRIIYNNFREAEREVENLDQKLNKEKELEKLKKMTKETEQAFTELDVIVRNSPSRLVVSFKRNADDFVVNFEVLDKEDPMAKYFSKTLSGETYWFSGMDWLPEKIEMVQADLTEAKDKRDEAQKRKRGFDNKFFLAKMFAGEERRRVNRGVSKSRDEVMMLEQAETLLTGLYEFMRKMSEMEKNNGVSVSFFKETQSLTDLKETYLRALKERIQPSGRR</sequence>
<protein>
    <submittedName>
        <fullName evidence="3">Uncharacterized protein</fullName>
    </submittedName>
</protein>
<feature type="coiled-coil region" evidence="1">
    <location>
        <begin position="104"/>
        <end position="142"/>
    </location>
</feature>
<dbReference type="EMBL" id="MHSQ01000031">
    <property type="protein sequence ID" value="OHA46330.1"/>
    <property type="molecule type" value="Genomic_DNA"/>
</dbReference>
<feature type="compositionally biased region" description="Basic and acidic residues" evidence="2">
    <location>
        <begin position="1"/>
        <end position="46"/>
    </location>
</feature>
<dbReference type="Proteomes" id="UP000176965">
    <property type="component" value="Unassembled WGS sequence"/>
</dbReference>
<feature type="region of interest" description="Disordered" evidence="2">
    <location>
        <begin position="1"/>
        <end position="47"/>
    </location>
</feature>